<dbReference type="Gene3D" id="2.20.100.10">
    <property type="entry name" value="Thrombospondin type-1 (TSP1) repeat"/>
    <property type="match status" value="2"/>
</dbReference>
<evidence type="ECO:0000256" key="2">
    <source>
        <dbReference type="ARBA" id="ARBA00022525"/>
    </source>
</evidence>
<dbReference type="AlphaFoldDB" id="A0AAV4BTZ3"/>
<dbReference type="GO" id="GO:0030198">
    <property type="term" value="P:extracellular matrix organization"/>
    <property type="evidence" value="ECO:0007669"/>
    <property type="project" value="TreeGrafter"/>
</dbReference>
<dbReference type="SUPFAM" id="SSF82895">
    <property type="entry name" value="TSP-1 type 1 repeat"/>
    <property type="match status" value="1"/>
</dbReference>
<comment type="caution">
    <text evidence="3">The sequence shown here is derived from an EMBL/GenBank/DDBJ whole genome shotgun (WGS) entry which is preliminary data.</text>
</comment>
<keyword evidence="3" id="KW-0482">Metalloprotease</keyword>
<dbReference type="InterPro" id="IPR000884">
    <property type="entry name" value="TSP1_rpt"/>
</dbReference>
<dbReference type="GO" id="GO:0006508">
    <property type="term" value="P:proteolysis"/>
    <property type="evidence" value="ECO:0007669"/>
    <property type="project" value="TreeGrafter"/>
</dbReference>
<dbReference type="EMBL" id="BLXT01005367">
    <property type="protein sequence ID" value="GFO22284.1"/>
    <property type="molecule type" value="Genomic_DNA"/>
</dbReference>
<organism evidence="3 4">
    <name type="scientific">Plakobranchus ocellatus</name>
    <dbReference type="NCBI Taxonomy" id="259542"/>
    <lineage>
        <taxon>Eukaryota</taxon>
        <taxon>Metazoa</taxon>
        <taxon>Spiralia</taxon>
        <taxon>Lophotrochozoa</taxon>
        <taxon>Mollusca</taxon>
        <taxon>Gastropoda</taxon>
        <taxon>Heterobranchia</taxon>
        <taxon>Euthyneura</taxon>
        <taxon>Panpulmonata</taxon>
        <taxon>Sacoglossa</taxon>
        <taxon>Placobranchoidea</taxon>
        <taxon>Plakobranchidae</taxon>
        <taxon>Plakobranchus</taxon>
    </lineage>
</organism>
<keyword evidence="4" id="KW-1185">Reference proteome</keyword>
<keyword evidence="2" id="KW-0964">Secreted</keyword>
<dbReference type="PANTHER" id="PTHR13723">
    <property type="entry name" value="ADAMTS A DISINTEGRIN AND METALLOPROTEASE WITH THROMBOSPONDIN MOTIFS PROTEASE"/>
    <property type="match status" value="1"/>
</dbReference>
<dbReference type="SMART" id="SM00209">
    <property type="entry name" value="TSP1"/>
    <property type="match status" value="1"/>
</dbReference>
<dbReference type="GO" id="GO:0031012">
    <property type="term" value="C:extracellular matrix"/>
    <property type="evidence" value="ECO:0007669"/>
    <property type="project" value="TreeGrafter"/>
</dbReference>
<evidence type="ECO:0000313" key="3">
    <source>
        <dbReference type="EMBL" id="GFO22284.1"/>
    </source>
</evidence>
<proteinExistence type="predicted"/>
<keyword evidence="3" id="KW-0378">Hydrolase</keyword>
<reference evidence="3 4" key="1">
    <citation type="journal article" date="2021" name="Elife">
        <title>Chloroplast acquisition without the gene transfer in kleptoplastic sea slugs, Plakobranchus ocellatus.</title>
        <authorList>
            <person name="Maeda T."/>
            <person name="Takahashi S."/>
            <person name="Yoshida T."/>
            <person name="Shimamura S."/>
            <person name="Takaki Y."/>
            <person name="Nagai Y."/>
            <person name="Toyoda A."/>
            <person name="Suzuki Y."/>
            <person name="Arimoto A."/>
            <person name="Ishii H."/>
            <person name="Satoh N."/>
            <person name="Nishiyama T."/>
            <person name="Hasebe M."/>
            <person name="Maruyama T."/>
            <person name="Minagawa J."/>
            <person name="Obokata J."/>
            <person name="Shigenobu S."/>
        </authorList>
    </citation>
    <scope>NUCLEOTIDE SEQUENCE [LARGE SCALE GENOMIC DNA]</scope>
</reference>
<sequence>MSNLLQRRWSVGQWSGCSKTCGTGGLRTRRVVCLQHVSERDPRDSDARLLLDDAECQGQRPATERECRLKDCPAEWHTFEWTKSMNLLHQCVPSCGPGERRRRVFCMTSDARHYLEERRCRTQDKPVTRQACRNRDCPPPKWRHGEWSQVQPLYLTPCLRSTGLDLTSV</sequence>
<evidence type="ECO:0000256" key="1">
    <source>
        <dbReference type="ARBA" id="ARBA00004613"/>
    </source>
</evidence>
<evidence type="ECO:0000313" key="4">
    <source>
        <dbReference type="Proteomes" id="UP000735302"/>
    </source>
</evidence>
<keyword evidence="3" id="KW-0645">Protease</keyword>
<dbReference type="Proteomes" id="UP000735302">
    <property type="component" value="Unassembled WGS sequence"/>
</dbReference>
<accession>A0AAV4BTZ3</accession>
<dbReference type="GO" id="GO:0005576">
    <property type="term" value="C:extracellular region"/>
    <property type="evidence" value="ECO:0007669"/>
    <property type="project" value="UniProtKB-SubCell"/>
</dbReference>
<protein>
    <submittedName>
        <fullName evidence="3">A disintegrin and metalloproteinase with thrombospondin motifs 6</fullName>
    </submittedName>
</protein>
<name>A0AAV4BTZ3_9GAST</name>
<dbReference type="PROSITE" id="PS50092">
    <property type="entry name" value="TSP1"/>
    <property type="match status" value="2"/>
</dbReference>
<comment type="subcellular location">
    <subcellularLocation>
        <location evidence="1">Secreted</location>
    </subcellularLocation>
</comment>
<dbReference type="GO" id="GO:0004222">
    <property type="term" value="F:metalloendopeptidase activity"/>
    <property type="evidence" value="ECO:0007669"/>
    <property type="project" value="TreeGrafter"/>
</dbReference>
<dbReference type="PANTHER" id="PTHR13723:SF311">
    <property type="entry name" value="ADAM CYSTEINE-RICH DOMAIN-CONTAINING PROTEIN"/>
    <property type="match status" value="1"/>
</dbReference>
<dbReference type="Pfam" id="PF19030">
    <property type="entry name" value="TSP1_ADAMTS"/>
    <property type="match status" value="2"/>
</dbReference>
<dbReference type="InterPro" id="IPR036383">
    <property type="entry name" value="TSP1_rpt_sf"/>
</dbReference>
<dbReference type="InterPro" id="IPR050439">
    <property type="entry name" value="ADAMTS_ADAMTS-like"/>
</dbReference>
<gene>
    <name evidence="3" type="ORF">PoB_004878900</name>
</gene>